<dbReference type="InterPro" id="IPR051173">
    <property type="entry name" value="Ca_channel_alpha-2/delta"/>
</dbReference>
<evidence type="ECO:0000256" key="10">
    <source>
        <dbReference type="ARBA" id="ARBA00023065"/>
    </source>
</evidence>
<dbReference type="InterPro" id="IPR036465">
    <property type="entry name" value="vWFA_dom_sf"/>
</dbReference>
<keyword evidence="13" id="KW-0407">Ion channel</keyword>
<dbReference type="InterPro" id="IPR013608">
    <property type="entry name" value="VWA_N"/>
</dbReference>
<dbReference type="AlphaFoldDB" id="R7VBH9"/>
<keyword evidence="10" id="KW-0406">Ion transport</keyword>
<evidence type="ECO:0000256" key="12">
    <source>
        <dbReference type="ARBA" id="ARBA00023180"/>
    </source>
</evidence>
<evidence type="ECO:0000259" key="14">
    <source>
        <dbReference type="Pfam" id="PF08399"/>
    </source>
</evidence>
<evidence type="ECO:0000313" key="16">
    <source>
        <dbReference type="EMBL" id="ELU15917.1"/>
    </source>
</evidence>
<dbReference type="OMA" id="IANHTIY"/>
<evidence type="ECO:0000256" key="5">
    <source>
        <dbReference type="ARBA" id="ARBA00022692"/>
    </source>
</evidence>
<dbReference type="PANTHER" id="PTHR10166:SF67">
    <property type="entry name" value="VWFA DOMAIN-CONTAINING PROTEIN"/>
    <property type="match status" value="1"/>
</dbReference>
<evidence type="ECO:0000313" key="18">
    <source>
        <dbReference type="Proteomes" id="UP000014760"/>
    </source>
</evidence>
<reference evidence="16 18" key="2">
    <citation type="journal article" date="2013" name="Nature">
        <title>Insights into bilaterian evolution from three spiralian genomes.</title>
        <authorList>
            <person name="Simakov O."/>
            <person name="Marletaz F."/>
            <person name="Cho S.J."/>
            <person name="Edsinger-Gonzales E."/>
            <person name="Havlak P."/>
            <person name="Hellsten U."/>
            <person name="Kuo D.H."/>
            <person name="Larsson T."/>
            <person name="Lv J."/>
            <person name="Arendt D."/>
            <person name="Savage R."/>
            <person name="Osoegawa K."/>
            <person name="de Jong P."/>
            <person name="Grimwood J."/>
            <person name="Chapman J.A."/>
            <person name="Shapiro H."/>
            <person name="Aerts A."/>
            <person name="Otillar R.P."/>
            <person name="Terry A.Y."/>
            <person name="Boore J.L."/>
            <person name="Grigoriev I.V."/>
            <person name="Lindberg D.R."/>
            <person name="Seaver E.C."/>
            <person name="Weisblat D.A."/>
            <person name="Putnam N.H."/>
            <person name="Rokhsar D.S."/>
        </authorList>
    </citation>
    <scope>NUCLEOTIDE SEQUENCE</scope>
    <source>
        <strain evidence="16 18">I ESC-2004</strain>
    </source>
</reference>
<evidence type="ECO:0000256" key="1">
    <source>
        <dbReference type="ARBA" id="ARBA00004479"/>
    </source>
</evidence>
<keyword evidence="2" id="KW-0813">Transport</keyword>
<keyword evidence="9" id="KW-1133">Transmembrane helix</keyword>
<dbReference type="PANTHER" id="PTHR10166">
    <property type="entry name" value="VOLTAGE-DEPENDENT CALCIUM CHANNEL SUBUNIT ALPHA-2/DELTA-RELATED"/>
    <property type="match status" value="1"/>
</dbReference>
<keyword evidence="7" id="KW-0106">Calcium</keyword>
<feature type="domain" description="VWA N-terminal" evidence="14">
    <location>
        <begin position="5"/>
        <end position="51"/>
    </location>
</feature>
<keyword evidence="5" id="KW-0812">Transmembrane</keyword>
<keyword evidence="6" id="KW-0732">Signal</keyword>
<evidence type="ECO:0000256" key="8">
    <source>
        <dbReference type="ARBA" id="ARBA00022882"/>
    </source>
</evidence>
<dbReference type="STRING" id="283909.R7VBH9"/>
<dbReference type="Gene3D" id="3.40.50.410">
    <property type="entry name" value="von Willebrand factor, type A domain"/>
    <property type="match status" value="1"/>
</dbReference>
<keyword evidence="4" id="KW-0107">Calcium channel</keyword>
<keyword evidence="3" id="KW-0109">Calcium transport</keyword>
<dbReference type="EnsemblMetazoa" id="CapteT193220">
    <property type="protein sequence ID" value="CapteP193220"/>
    <property type="gene ID" value="CapteG193220"/>
</dbReference>
<dbReference type="GO" id="GO:0005891">
    <property type="term" value="C:voltage-gated calcium channel complex"/>
    <property type="evidence" value="ECO:0007669"/>
    <property type="project" value="TreeGrafter"/>
</dbReference>
<evidence type="ECO:0000256" key="2">
    <source>
        <dbReference type="ARBA" id="ARBA00022448"/>
    </source>
</evidence>
<reference evidence="18" key="1">
    <citation type="submission" date="2012-12" db="EMBL/GenBank/DDBJ databases">
        <authorList>
            <person name="Hellsten U."/>
            <person name="Grimwood J."/>
            <person name="Chapman J.A."/>
            <person name="Shapiro H."/>
            <person name="Aerts A."/>
            <person name="Otillar R.P."/>
            <person name="Terry A.Y."/>
            <person name="Boore J.L."/>
            <person name="Simakov O."/>
            <person name="Marletaz F."/>
            <person name="Cho S.-J."/>
            <person name="Edsinger-Gonzales E."/>
            <person name="Havlak P."/>
            <person name="Kuo D.-H."/>
            <person name="Larsson T."/>
            <person name="Lv J."/>
            <person name="Arendt D."/>
            <person name="Savage R."/>
            <person name="Osoegawa K."/>
            <person name="de Jong P."/>
            <person name="Lindberg D.R."/>
            <person name="Seaver E.C."/>
            <person name="Weisblat D.A."/>
            <person name="Putnam N.H."/>
            <person name="Grigoriev I.V."/>
            <person name="Rokhsar D.S."/>
        </authorList>
    </citation>
    <scope>NUCLEOTIDE SEQUENCE</scope>
    <source>
        <strain evidence="18">I ESC-2004</strain>
    </source>
</reference>
<protein>
    <recommendedName>
        <fullName evidence="19">VWFA domain-containing protein</fullName>
    </recommendedName>
</protein>
<reference evidence="17" key="3">
    <citation type="submission" date="2015-06" db="UniProtKB">
        <authorList>
            <consortium name="EnsemblMetazoa"/>
        </authorList>
    </citation>
    <scope>IDENTIFICATION</scope>
</reference>
<dbReference type="EMBL" id="KB293488">
    <property type="protein sequence ID" value="ELU15917.1"/>
    <property type="molecule type" value="Genomic_DNA"/>
</dbReference>
<dbReference type="EMBL" id="AMQN01017757">
    <property type="status" value="NOT_ANNOTATED_CDS"/>
    <property type="molecule type" value="Genomic_DNA"/>
</dbReference>
<gene>
    <name evidence="16" type="ORF">CAPTEDRAFT_193220</name>
</gene>
<feature type="domain" description="VWFA" evidence="15">
    <location>
        <begin position="76"/>
        <end position="153"/>
    </location>
</feature>
<evidence type="ECO:0000259" key="15">
    <source>
        <dbReference type="Pfam" id="PF13768"/>
    </source>
</evidence>
<dbReference type="SUPFAM" id="SSF53300">
    <property type="entry name" value="vWA-like"/>
    <property type="match status" value="1"/>
</dbReference>
<dbReference type="Pfam" id="PF08399">
    <property type="entry name" value="VWA_N"/>
    <property type="match status" value="1"/>
</dbReference>
<dbReference type="HOGENOM" id="CLU_1526610_0_0_1"/>
<dbReference type="InterPro" id="IPR002035">
    <property type="entry name" value="VWF_A"/>
</dbReference>
<evidence type="ECO:0000256" key="4">
    <source>
        <dbReference type="ARBA" id="ARBA00022673"/>
    </source>
</evidence>
<dbReference type="Proteomes" id="UP000014760">
    <property type="component" value="Unassembled WGS sequence"/>
</dbReference>
<dbReference type="Pfam" id="PF13768">
    <property type="entry name" value="VWA_3"/>
    <property type="match status" value="1"/>
</dbReference>
<keyword evidence="11" id="KW-0472">Membrane</keyword>
<evidence type="ECO:0000256" key="9">
    <source>
        <dbReference type="ARBA" id="ARBA00022989"/>
    </source>
</evidence>
<organism evidence="16">
    <name type="scientific">Capitella teleta</name>
    <name type="common">Polychaete worm</name>
    <dbReference type="NCBI Taxonomy" id="283909"/>
    <lineage>
        <taxon>Eukaryota</taxon>
        <taxon>Metazoa</taxon>
        <taxon>Spiralia</taxon>
        <taxon>Lophotrochozoa</taxon>
        <taxon>Annelida</taxon>
        <taxon>Polychaeta</taxon>
        <taxon>Sedentaria</taxon>
        <taxon>Scolecida</taxon>
        <taxon>Capitellidae</taxon>
        <taxon>Capitella</taxon>
    </lineage>
</organism>
<evidence type="ECO:0000256" key="11">
    <source>
        <dbReference type="ARBA" id="ARBA00023136"/>
    </source>
</evidence>
<evidence type="ECO:0008006" key="19">
    <source>
        <dbReference type="Google" id="ProtNLM"/>
    </source>
</evidence>
<proteinExistence type="predicted"/>
<dbReference type="GO" id="GO:0005245">
    <property type="term" value="F:voltage-gated calcium channel activity"/>
    <property type="evidence" value="ECO:0007669"/>
    <property type="project" value="TreeGrafter"/>
</dbReference>
<keyword evidence="18" id="KW-1185">Reference proteome</keyword>
<keyword evidence="12" id="KW-0325">Glycoprotein</keyword>
<evidence type="ECO:0000313" key="17">
    <source>
        <dbReference type="EnsemblMetazoa" id="CapteP193220"/>
    </source>
</evidence>
<evidence type="ECO:0000256" key="7">
    <source>
        <dbReference type="ARBA" id="ARBA00022837"/>
    </source>
</evidence>
<dbReference type="OrthoDB" id="10054666at2759"/>
<comment type="subcellular location">
    <subcellularLocation>
        <location evidence="1">Membrane</location>
        <topology evidence="1">Single-pass type I membrane protein</topology>
    </subcellularLocation>
</comment>
<evidence type="ECO:0000256" key="3">
    <source>
        <dbReference type="ARBA" id="ARBA00022568"/>
    </source>
</evidence>
<name>R7VBH9_CAPTE</name>
<sequence>MSADIEILNGLQWTSGLEEQWRKNREKDPTLLWQYFGSQTGIMRNYPASKWKDDGVDMYDVRRRPWYTQGASSPKDMLILVDTSGSTHGQALALMKEAAISLMNTLGENDFVNVAHFSDVANWVGCFQSFVQATYRNKQVLEQYVGEIQAGGMASYSKGFEFAFNQFLMVIMKYAC</sequence>
<evidence type="ECO:0000256" key="6">
    <source>
        <dbReference type="ARBA" id="ARBA00022729"/>
    </source>
</evidence>
<accession>R7VBH9</accession>
<keyword evidence="8" id="KW-0851">Voltage-gated channel</keyword>
<evidence type="ECO:0000256" key="13">
    <source>
        <dbReference type="ARBA" id="ARBA00023303"/>
    </source>
</evidence>